<evidence type="ECO:0000313" key="4">
    <source>
        <dbReference type="Proteomes" id="UP000067320"/>
    </source>
</evidence>
<name>K8AG23_9ENTR</name>
<sequence>MSLDFFASEHQSLISKDTPCYCMDEKIHKEIFSSLKANESYKIISRFKDYYHDCIILFNQLDTLLIELKDVNADNDLAHEQIINFIGFINSAKKYRHNIYAYSD</sequence>
<reference evidence="4" key="2">
    <citation type="submission" date="2015-09" db="EMBL/GenBank/DDBJ databases">
        <title>Cronobacter genome sequencing and assembly.</title>
        <authorList>
            <person name="Descombes P."/>
            <person name="Baert L."/>
            <person name="Ngom-Bru C."/>
            <person name="Barretto C."/>
        </authorList>
    </citation>
    <scope>NUCLEOTIDE SEQUENCE [LARGE SCALE GENOMIC DNA]</scope>
    <source>
        <strain evidence="4">LMG 26250</strain>
    </source>
</reference>
<organism evidence="2 3">
    <name type="scientific">Cronobacter condimenti 1330</name>
    <dbReference type="NCBI Taxonomy" id="1073999"/>
    <lineage>
        <taxon>Bacteria</taxon>
        <taxon>Pseudomonadati</taxon>
        <taxon>Pseudomonadota</taxon>
        <taxon>Gammaproteobacteria</taxon>
        <taxon>Enterobacterales</taxon>
        <taxon>Enterobacteriaceae</taxon>
        <taxon>Cronobacter</taxon>
    </lineage>
</organism>
<dbReference type="EMBL" id="CAKW01000093">
    <property type="protein sequence ID" value="CCJ73167.1"/>
    <property type="molecule type" value="Genomic_DNA"/>
</dbReference>
<evidence type="ECO:0000313" key="2">
    <source>
        <dbReference type="EMBL" id="CCJ73167.1"/>
    </source>
</evidence>
<proteinExistence type="predicted"/>
<dbReference type="EMBL" id="CP012264">
    <property type="protein sequence ID" value="ALB61120.1"/>
    <property type="molecule type" value="Genomic_DNA"/>
</dbReference>
<reference evidence="1 4" key="3">
    <citation type="journal article" date="2016" name="Genome Announc.">
        <title>Fully Closed Genome Sequences of Five Type Strains of the Genus Cronobacter and One Cronobacter sakazakii Strain.</title>
        <authorList>
            <person name="Moine D."/>
            <person name="Kassam M."/>
            <person name="Baert L."/>
            <person name="Tang Y."/>
            <person name="Barretto C."/>
            <person name="Ngom Bru C."/>
            <person name="Klijn A."/>
            <person name="Descombes P."/>
        </authorList>
    </citation>
    <scope>NUCLEOTIDE SEQUENCE [LARGE SCALE GENOMIC DNA]</scope>
    <source>
        <strain evidence="1 4">LMG 26250</strain>
    </source>
</reference>
<dbReference type="Proteomes" id="UP000067320">
    <property type="component" value="Chromosome"/>
</dbReference>
<protein>
    <submittedName>
        <fullName evidence="2">Uncharacterized protein</fullName>
    </submittedName>
</protein>
<dbReference type="KEGG" id="ccon:AFK62_00650"/>
<keyword evidence="4" id="KW-1185">Reference proteome</keyword>
<evidence type="ECO:0000313" key="3">
    <source>
        <dbReference type="Proteomes" id="UP000009340"/>
    </source>
</evidence>
<reference evidence="2" key="1">
    <citation type="submission" date="2012-07" db="EMBL/GenBank/DDBJ databases">
        <authorList>
            <person name="Cummings C."/>
        </authorList>
    </citation>
    <scope>NUCLEOTIDE SEQUENCE</scope>
    <source>
        <strain evidence="2">1330</strain>
    </source>
</reference>
<accession>K8AG23</accession>
<evidence type="ECO:0000313" key="1">
    <source>
        <dbReference type="EMBL" id="ALB61120.1"/>
    </source>
</evidence>
<dbReference type="AlphaFoldDB" id="K8AG23"/>
<gene>
    <name evidence="1" type="ORF">AFK62_00650</name>
    <name evidence="2" type="ORF">BN137_2539</name>
</gene>
<dbReference type="Proteomes" id="UP000009340">
    <property type="component" value="Unassembled WGS sequence"/>
</dbReference>
<dbReference type="PATRIC" id="fig|1073999.7.peg.137"/>